<dbReference type="GO" id="GO:0030154">
    <property type="term" value="P:cell differentiation"/>
    <property type="evidence" value="ECO:0007669"/>
    <property type="project" value="TreeGrafter"/>
</dbReference>
<dbReference type="AlphaFoldDB" id="A0A8V5HDC0"/>
<dbReference type="GO" id="GO:0030514">
    <property type="term" value="P:negative regulation of BMP signaling pathway"/>
    <property type="evidence" value="ECO:0007669"/>
    <property type="project" value="TreeGrafter"/>
</dbReference>
<reference evidence="2" key="1">
    <citation type="submission" date="2020-03" db="EMBL/GenBank/DDBJ databases">
        <title>Melopsittacus undulatus (budgerigar) genome, bMelUnd1, maternal haplotype with Z.</title>
        <authorList>
            <person name="Gedman G."/>
            <person name="Mountcastle J."/>
            <person name="Haase B."/>
            <person name="Formenti G."/>
            <person name="Wright T."/>
            <person name="Apodaca J."/>
            <person name="Pelan S."/>
            <person name="Chow W."/>
            <person name="Rhie A."/>
            <person name="Howe K."/>
            <person name="Fedrigo O."/>
            <person name="Jarvis E.D."/>
        </authorList>
    </citation>
    <scope>NUCLEOTIDE SEQUENCE [LARGE SCALE GENOMIC DNA]</scope>
</reference>
<evidence type="ECO:0000313" key="3">
    <source>
        <dbReference type="Proteomes" id="UP000694405"/>
    </source>
</evidence>
<evidence type="ECO:0000313" key="2">
    <source>
        <dbReference type="Ensembl" id="ENSMUNP00000023995.1"/>
    </source>
</evidence>
<evidence type="ECO:0000256" key="1">
    <source>
        <dbReference type="SAM" id="MobiDB-lite"/>
    </source>
</evidence>
<dbReference type="GO" id="GO:0005615">
    <property type="term" value="C:extracellular space"/>
    <property type="evidence" value="ECO:0007669"/>
    <property type="project" value="TreeGrafter"/>
</dbReference>
<gene>
    <name evidence="2" type="primary">LOC101878261</name>
</gene>
<reference evidence="2" key="3">
    <citation type="submission" date="2025-09" db="UniProtKB">
        <authorList>
            <consortium name="Ensembl"/>
        </authorList>
    </citation>
    <scope>IDENTIFICATION</scope>
</reference>
<protein>
    <submittedName>
        <fullName evidence="2">Uncharacterized protein</fullName>
    </submittedName>
</protein>
<sequence>MEEPEPWNIPPGCLGLGDTSQESRSWAVVGVMGSGFLPGPDVFCDFNGKKYSPGESWHPYLEPQGLMYCIRCSCSESLMKSPSPASLEPPSDTGSCSEVSTQLLFCSPAPTAPMFSASGSGQPHAPKLLSIHATPGPGSHPVASPSFPEPHSPSGLRAPLKSCQYNGTSYQQGEMFTTSELFPSRQQNQCVQCSCSVSNHGRHWGGLGVCSCTPTGHKPH</sequence>
<dbReference type="InterPro" id="IPR045717">
    <property type="entry name" value="CHRDL1/2"/>
</dbReference>
<proteinExistence type="predicted"/>
<dbReference type="Proteomes" id="UP000694405">
    <property type="component" value="Chromosome 2"/>
</dbReference>
<organism evidence="2 3">
    <name type="scientific">Melopsittacus undulatus</name>
    <name type="common">Budgerigar</name>
    <name type="synonym">Psittacus undulatus</name>
    <dbReference type="NCBI Taxonomy" id="13146"/>
    <lineage>
        <taxon>Eukaryota</taxon>
        <taxon>Metazoa</taxon>
        <taxon>Chordata</taxon>
        <taxon>Craniata</taxon>
        <taxon>Vertebrata</taxon>
        <taxon>Euteleostomi</taxon>
        <taxon>Archelosauria</taxon>
        <taxon>Archosauria</taxon>
        <taxon>Dinosauria</taxon>
        <taxon>Saurischia</taxon>
        <taxon>Theropoda</taxon>
        <taxon>Coelurosauria</taxon>
        <taxon>Aves</taxon>
        <taxon>Neognathae</taxon>
        <taxon>Neoaves</taxon>
        <taxon>Telluraves</taxon>
        <taxon>Australaves</taxon>
        <taxon>Psittaciformes</taxon>
        <taxon>Psittaculidae</taxon>
        <taxon>Melopsittacus</taxon>
    </lineage>
</organism>
<name>A0A8V5HDC0_MELUD</name>
<dbReference type="PANTHER" id="PTHR46303">
    <property type="entry name" value="VWFC DOMAIN-CONTAINING PROTEIN"/>
    <property type="match status" value="1"/>
</dbReference>
<reference evidence="2" key="2">
    <citation type="submission" date="2025-08" db="UniProtKB">
        <authorList>
            <consortium name="Ensembl"/>
        </authorList>
    </citation>
    <scope>IDENTIFICATION</scope>
</reference>
<accession>A0A8V5HDC0</accession>
<keyword evidence="3" id="KW-1185">Reference proteome</keyword>
<dbReference type="Ensembl" id="ENSMUNT00000029212.1">
    <property type="protein sequence ID" value="ENSMUNP00000023995.1"/>
    <property type="gene ID" value="ENSMUNG00000018210.1"/>
</dbReference>
<dbReference type="PANTHER" id="PTHR46303:SF3">
    <property type="entry name" value="CHORDIN-LIKE PROTEIN 2"/>
    <property type="match status" value="1"/>
</dbReference>
<feature type="region of interest" description="Disordered" evidence="1">
    <location>
        <begin position="116"/>
        <end position="153"/>
    </location>
</feature>
<dbReference type="GO" id="GO:0036122">
    <property type="term" value="F:BMP binding"/>
    <property type="evidence" value="ECO:0007669"/>
    <property type="project" value="TreeGrafter"/>
</dbReference>